<evidence type="ECO:0000313" key="2">
    <source>
        <dbReference type="Proteomes" id="UP001172083"/>
    </source>
</evidence>
<dbReference type="Proteomes" id="UP001172083">
    <property type="component" value="Unassembled WGS sequence"/>
</dbReference>
<proteinExistence type="predicted"/>
<dbReference type="EMBL" id="JAUJEB010000001">
    <property type="protein sequence ID" value="MDN5211534.1"/>
    <property type="molecule type" value="Genomic_DNA"/>
</dbReference>
<sequence>MATLAMSPNLQGQIVDKNPNVFLSRSNGLIPEAIPLPREEEAEVKIFLEEDWYMGDVKSYEDEFIINKPLKYEIIRNRLEIQFNDETMGLNQYHVKSFEWFNVKENRRAVFLNCKDLLFKESQLGGFLEILTEGKVTLSSHKKAKYIQGSGVLPTSGNYEKDEVFLEEQFYYSKDGGPITLFPQKRKDILKVFQGKREMVRQFIKDNDLTFELKEDLTKICGFYNLLSVQDSLKN</sequence>
<reference evidence="1" key="1">
    <citation type="submission" date="2023-06" db="EMBL/GenBank/DDBJ databases">
        <title>Genomic of Agaribacillus aureum.</title>
        <authorList>
            <person name="Wang G."/>
        </authorList>
    </citation>
    <scope>NUCLEOTIDE SEQUENCE</scope>
    <source>
        <strain evidence="1">BMA12</strain>
    </source>
</reference>
<name>A0ABT8L1B5_9BACT</name>
<comment type="caution">
    <text evidence="1">The sequence shown here is derived from an EMBL/GenBank/DDBJ whole genome shotgun (WGS) entry which is preliminary data.</text>
</comment>
<evidence type="ECO:0000313" key="1">
    <source>
        <dbReference type="EMBL" id="MDN5211534.1"/>
    </source>
</evidence>
<gene>
    <name evidence="1" type="ORF">QQ020_05715</name>
</gene>
<keyword evidence="2" id="KW-1185">Reference proteome</keyword>
<protein>
    <submittedName>
        <fullName evidence="1">Uncharacterized protein</fullName>
    </submittedName>
</protein>
<dbReference type="RefSeq" id="WP_346756866.1">
    <property type="nucleotide sequence ID" value="NZ_JAUJEB010000001.1"/>
</dbReference>
<organism evidence="1 2">
    <name type="scientific">Agaribacillus aureus</name>
    <dbReference type="NCBI Taxonomy" id="3051825"/>
    <lineage>
        <taxon>Bacteria</taxon>
        <taxon>Pseudomonadati</taxon>
        <taxon>Bacteroidota</taxon>
        <taxon>Cytophagia</taxon>
        <taxon>Cytophagales</taxon>
        <taxon>Splendidivirgaceae</taxon>
        <taxon>Agaribacillus</taxon>
    </lineage>
</organism>
<accession>A0ABT8L1B5</accession>